<gene>
    <name evidence="1" type="ORF">GTC6_11131</name>
</gene>
<dbReference type="Proteomes" id="UP000013569">
    <property type="component" value="Unassembled WGS sequence"/>
</dbReference>
<evidence type="ECO:0000313" key="1">
    <source>
        <dbReference type="EMBL" id="EON32589.1"/>
    </source>
</evidence>
<dbReference type="AlphaFoldDB" id="R7Y9Z3"/>
<dbReference type="Gene3D" id="3.40.630.30">
    <property type="match status" value="1"/>
</dbReference>
<dbReference type="EMBL" id="AQPW01000011">
    <property type="protein sequence ID" value="EON32589.1"/>
    <property type="molecule type" value="Genomic_DNA"/>
</dbReference>
<comment type="caution">
    <text evidence="1">The sequence shown here is derived from an EMBL/GenBank/DDBJ whole genome shotgun (WGS) entry which is preliminary data.</text>
</comment>
<proteinExistence type="predicted"/>
<organism evidence="1 2">
    <name type="scientific">Gordonia terrae C-6</name>
    <dbReference type="NCBI Taxonomy" id="1316928"/>
    <lineage>
        <taxon>Bacteria</taxon>
        <taxon>Bacillati</taxon>
        <taxon>Actinomycetota</taxon>
        <taxon>Actinomycetes</taxon>
        <taxon>Mycobacteriales</taxon>
        <taxon>Gordoniaceae</taxon>
        <taxon>Gordonia</taxon>
    </lineage>
</organism>
<dbReference type="PATRIC" id="fig|1316928.3.peg.2232"/>
<protein>
    <submittedName>
        <fullName evidence="1">Uncharacterized protein</fullName>
    </submittedName>
</protein>
<reference evidence="1 2" key="1">
    <citation type="journal article" date="2013" name="Genome Announc.">
        <title>Draft Genome Sequence of a Benzothiophene-Desulfurizing Bacterium, Gordona terrae Strain C-6.</title>
        <authorList>
            <person name="Wang W."/>
            <person name="Ma T."/>
            <person name="Ren Y."/>
            <person name="Li G."/>
        </authorList>
    </citation>
    <scope>NUCLEOTIDE SEQUENCE [LARGE SCALE GENOMIC DNA]</scope>
    <source>
        <strain evidence="1 2">C-6</strain>
    </source>
</reference>
<evidence type="ECO:0000313" key="2">
    <source>
        <dbReference type="Proteomes" id="UP000013569"/>
    </source>
</evidence>
<dbReference type="SUPFAM" id="SSF55729">
    <property type="entry name" value="Acyl-CoA N-acyltransferases (Nat)"/>
    <property type="match status" value="1"/>
</dbReference>
<name>R7Y9Z3_9ACTN</name>
<dbReference type="RefSeq" id="WP_010842646.1">
    <property type="nucleotide sequence ID" value="NZ_AQPW01000011.1"/>
</dbReference>
<dbReference type="OrthoDB" id="4775571at2"/>
<accession>R7Y9Z3</accession>
<dbReference type="InterPro" id="IPR016181">
    <property type="entry name" value="Acyl_CoA_acyltransferase"/>
</dbReference>
<sequence length="311" mass="32896">MTVDVGCGVDIDPDLNLVALHWNDGSPVGDARELVDRARRVDTPMSFFSLADERLQQDSSCTVEVFTRLRRWSAPRTDDPALAGVLTFTRAPAGGPIVMQAVVDPDFRSAGVITAAFEALGTGRHFGSGVGGDVIACAFGSHPAALRAAARFGATIVAERDVLVLQTTPSYSANGSDGLRAVRCNPGAGADHAPSVWRHLESVSEPAVYAATRDSGTAVGHFALEQCAETTRLTFRGVRPGAATPTATVHDVVCTAASLLLRDRDPTHVEVTVDTGDQLLVQALRSAGFHHDRTDVAFALRATPDLVTHHQ</sequence>